<dbReference type="Proteomes" id="UP001165064">
    <property type="component" value="Unassembled WGS sequence"/>
</dbReference>
<keyword evidence="2" id="KW-1185">Reference proteome</keyword>
<organism evidence="1 2">
    <name type="scientific">Ambrosiozyma monospora</name>
    <name type="common">Yeast</name>
    <name type="synonym">Endomycopsis monosporus</name>
    <dbReference type="NCBI Taxonomy" id="43982"/>
    <lineage>
        <taxon>Eukaryota</taxon>
        <taxon>Fungi</taxon>
        <taxon>Dikarya</taxon>
        <taxon>Ascomycota</taxon>
        <taxon>Saccharomycotina</taxon>
        <taxon>Pichiomycetes</taxon>
        <taxon>Pichiales</taxon>
        <taxon>Pichiaceae</taxon>
        <taxon>Ambrosiozyma</taxon>
    </lineage>
</organism>
<dbReference type="EMBL" id="BSXS01001251">
    <property type="protein sequence ID" value="GME75595.1"/>
    <property type="molecule type" value="Genomic_DNA"/>
</dbReference>
<sequence length="323" mass="36643">MSAVQAKLQKSLARFKERISHGSYYEAQQTIRSITNRYIHAKNYNAAIELLYQSSMILMEFKRYDEASDLFLYMLEVFEKDTKPVSDFKNQDLVKIIDFLNVLPNDDPNLSNLSKEVSRFTQKKTENEVGFTNLNLVLAKKLYYSGSAELVAQSEHYLFLSGNNNTESLDLLVELIYQSYVKSPVESLGSLAARIVLPYLILANVKFANMGLVKLIAKVKNSDRASSLNFKHVDDHLSILDEDDDSSKLVNFLTLLISIVERASPENATNFRVLVNRYRPQLSSEEPLLQKVNTIGQLYFNVTVIAAQNNMLQQMMSGLLGGQ</sequence>
<proteinExistence type="predicted"/>
<name>A0ACB5SXH4_AMBMO</name>
<evidence type="ECO:0000313" key="1">
    <source>
        <dbReference type="EMBL" id="GME75595.1"/>
    </source>
</evidence>
<comment type="caution">
    <text evidence="1">The sequence shown here is derived from an EMBL/GenBank/DDBJ whole genome shotgun (WGS) entry which is preliminary data.</text>
</comment>
<protein>
    <submittedName>
        <fullName evidence="1">Unnamed protein product</fullName>
    </submittedName>
</protein>
<accession>A0ACB5SXH4</accession>
<evidence type="ECO:0000313" key="2">
    <source>
        <dbReference type="Proteomes" id="UP001165064"/>
    </source>
</evidence>
<reference evidence="1" key="1">
    <citation type="submission" date="2023-04" db="EMBL/GenBank/DDBJ databases">
        <title>Ambrosiozyma monospora NBRC 10751.</title>
        <authorList>
            <person name="Ichikawa N."/>
            <person name="Sato H."/>
            <person name="Tonouchi N."/>
        </authorList>
    </citation>
    <scope>NUCLEOTIDE SEQUENCE</scope>
    <source>
        <strain evidence="1">NBRC 10751</strain>
    </source>
</reference>
<gene>
    <name evidence="1" type="ORF">Amon02_000222800</name>
</gene>